<gene>
    <name evidence="14" type="ORF">Ocin01_01329</name>
</gene>
<evidence type="ECO:0000256" key="2">
    <source>
        <dbReference type="ARBA" id="ARBA00010929"/>
    </source>
</evidence>
<evidence type="ECO:0000256" key="1">
    <source>
        <dbReference type="ARBA" id="ARBA00004251"/>
    </source>
</evidence>
<dbReference type="PANTHER" id="PTHR31764">
    <property type="entry name" value="PROTEIN HAPLESS 2"/>
    <property type="match status" value="1"/>
</dbReference>
<dbReference type="PANTHER" id="PTHR31764:SF0">
    <property type="entry name" value="GENERATIVE CELL SPECIFIC-1_HAP2 DOMAIN-CONTAINING PROTEIN"/>
    <property type="match status" value="1"/>
</dbReference>
<keyword evidence="3" id="KW-1003">Cell membrane</keyword>
<keyword evidence="7" id="KW-0446">Lipid-binding</keyword>
<evidence type="ECO:0000256" key="12">
    <source>
        <dbReference type="SAM" id="Phobius"/>
    </source>
</evidence>
<feature type="compositionally biased region" description="Acidic residues" evidence="11">
    <location>
        <begin position="700"/>
        <end position="719"/>
    </location>
</feature>
<dbReference type="AlphaFoldDB" id="A0A1D2NJF4"/>
<protein>
    <submittedName>
        <fullName evidence="14">Protein HAPLESS 2-B</fullName>
    </submittedName>
</protein>
<keyword evidence="10" id="KW-0278">Fertilization</keyword>
<evidence type="ECO:0000256" key="4">
    <source>
        <dbReference type="ARBA" id="ARBA00022692"/>
    </source>
</evidence>
<keyword evidence="6 12" id="KW-1133">Transmembrane helix</keyword>
<feature type="transmembrane region" description="Helical" evidence="12">
    <location>
        <begin position="661"/>
        <end position="681"/>
    </location>
</feature>
<evidence type="ECO:0000256" key="7">
    <source>
        <dbReference type="ARBA" id="ARBA00023121"/>
    </source>
</evidence>
<evidence type="ECO:0000256" key="3">
    <source>
        <dbReference type="ARBA" id="ARBA00022475"/>
    </source>
</evidence>
<keyword evidence="15" id="KW-1185">Reference proteome</keyword>
<evidence type="ECO:0000256" key="10">
    <source>
        <dbReference type="ARBA" id="ARBA00023279"/>
    </source>
</evidence>
<organism evidence="14 15">
    <name type="scientific">Orchesella cincta</name>
    <name type="common">Springtail</name>
    <name type="synonym">Podura cincta</name>
    <dbReference type="NCBI Taxonomy" id="48709"/>
    <lineage>
        <taxon>Eukaryota</taxon>
        <taxon>Metazoa</taxon>
        <taxon>Ecdysozoa</taxon>
        <taxon>Arthropoda</taxon>
        <taxon>Hexapoda</taxon>
        <taxon>Collembola</taxon>
        <taxon>Entomobryomorpha</taxon>
        <taxon>Entomobryoidea</taxon>
        <taxon>Orchesellidae</taxon>
        <taxon>Orchesellinae</taxon>
        <taxon>Orchesella</taxon>
    </lineage>
</organism>
<feature type="region of interest" description="Disordered" evidence="11">
    <location>
        <begin position="686"/>
        <end position="768"/>
    </location>
</feature>
<comment type="similarity">
    <text evidence="2">Belongs to the HAP2/GCS1 family.</text>
</comment>
<proteinExistence type="inferred from homology"/>
<sequence length="902" mass="100707">MHNSLIILNRSTGKTILFSYAALSLLIFCVPNIQAQNVLLESTLVRCHEESDGVPKDPIRLATSSQGQTLDLKVFSTCRKKLLITLRITESTRNFVPTALILIDRAKNTLTQKPSSFGRPIAVKFHQEKLFQKYHLDYLYHVNGKMWEEVINSENSKNYAACNNSLQTSKPTCGFIHGTSEVTGFCCSCKDHKGNVQQRSGHRCDVPGKTPNLLTSAHCLRSSPFTYNVYKMSPPTIYQKVSFEVFKSKQNLNGTISWEQLSHTKFGVTVDSDNLVNVSGDVKVSYRAHSEGIAASATIFDASDQRLLIPLPNPFVKPENYDEPLKGPIEDRILIVPKSLMAPNGLSCNRVGTRLQAFISQQEPCRQERNSCLNNQPFDLWKQDQGPKGAPKSKFRLKSFGNVNPQLPMNFSDNFLTGHLFMEHKADAPTYVDIEIPADDLIIHSPGYNAFIENVLTDTGSDGANIVTQVMNKELVEAFFSVNLVHCTVNITQNLKTPQSKIGPLNSKTYHMNLHPYKITDVTHCVVVLINEHGENIAAREVILHPHQTCICVHYCKCVCGEKSNLKCERLPDDNLIAAGLGSEVKTEVQLDAEEKLHSQQRSKRIFHWVLIVHVFIISLSIMGALKALLGLCCCRPLALFGMEYFQEKLGASRNPTNRDIFCYNLSFFLFSPLILCWWIGRRGDSNKEGKGSSSTSSGSEEEEEGDDDYEEGMGEYDYFDNSKGSGEESDVTLFKKRSSSKNLPTLKSRTDTQSAKTSLRKSRGAISEASGISSKSKILLSAKGSPLNESAEPRYMNNQERQHKMQQLKNVTAGFSDRSIRVKPAPSPIHLSGKGGRGPQAVRSSDFREEVNNNNSTYTFFNTVSASSSRSSFGTWHRRKREQYSAYDFLPASKSPIKGTN</sequence>
<dbReference type="InterPro" id="IPR018928">
    <property type="entry name" value="HAP2/GCS1_dom"/>
</dbReference>
<comment type="caution">
    <text evidence="14">The sequence shown here is derived from an EMBL/GenBank/DDBJ whole genome shotgun (WGS) entry which is preliminary data.</text>
</comment>
<feature type="domain" description="Generative cell specific-1/HAP2" evidence="13">
    <location>
        <begin position="76"/>
        <end position="549"/>
    </location>
</feature>
<evidence type="ECO:0000256" key="11">
    <source>
        <dbReference type="SAM" id="MobiDB-lite"/>
    </source>
</evidence>
<keyword evidence="8 12" id="KW-0472">Membrane</keyword>
<feature type="region of interest" description="Disordered" evidence="11">
    <location>
        <begin position="815"/>
        <end position="853"/>
    </location>
</feature>
<evidence type="ECO:0000256" key="9">
    <source>
        <dbReference type="ARBA" id="ARBA00023157"/>
    </source>
</evidence>
<dbReference type="GO" id="GO:0007338">
    <property type="term" value="P:single fertilization"/>
    <property type="evidence" value="ECO:0007669"/>
    <property type="project" value="UniProtKB-KW"/>
</dbReference>
<accession>A0A1D2NJF4</accession>
<keyword evidence="4 12" id="KW-0812">Transmembrane</keyword>
<keyword evidence="9" id="KW-1015">Disulfide bond</keyword>
<name>A0A1D2NJF4_ORCCI</name>
<dbReference type="Proteomes" id="UP000094527">
    <property type="component" value="Unassembled WGS sequence"/>
</dbReference>
<comment type="subcellular location">
    <subcellularLocation>
        <location evidence="1">Cell membrane</location>
        <topology evidence="1">Single-pass type I membrane protein</topology>
    </subcellularLocation>
</comment>
<dbReference type="GO" id="GO:0005886">
    <property type="term" value="C:plasma membrane"/>
    <property type="evidence" value="ECO:0007669"/>
    <property type="project" value="UniProtKB-SubCell"/>
</dbReference>
<dbReference type="STRING" id="48709.A0A1D2NJF4"/>
<feature type="compositionally biased region" description="Polar residues" evidence="11">
    <location>
        <begin position="741"/>
        <end position="758"/>
    </location>
</feature>
<evidence type="ECO:0000313" key="14">
    <source>
        <dbReference type="EMBL" id="ODN05384.1"/>
    </source>
</evidence>
<reference evidence="14 15" key="1">
    <citation type="journal article" date="2016" name="Genome Biol. Evol.">
        <title>Gene Family Evolution Reflects Adaptation to Soil Environmental Stressors in the Genome of the Collembolan Orchesella cincta.</title>
        <authorList>
            <person name="Faddeeva-Vakhrusheva A."/>
            <person name="Derks M.F."/>
            <person name="Anvar S.Y."/>
            <person name="Agamennone V."/>
            <person name="Suring W."/>
            <person name="Smit S."/>
            <person name="van Straalen N.M."/>
            <person name="Roelofs D."/>
        </authorList>
    </citation>
    <scope>NUCLEOTIDE SEQUENCE [LARGE SCALE GENOMIC DNA]</scope>
    <source>
        <tissue evidence="14">Mixed pool</tissue>
    </source>
</reference>
<feature type="transmembrane region" description="Helical" evidence="12">
    <location>
        <begin position="606"/>
        <end position="626"/>
    </location>
</feature>
<evidence type="ECO:0000256" key="5">
    <source>
        <dbReference type="ARBA" id="ARBA00022729"/>
    </source>
</evidence>
<dbReference type="OMA" id="HECDKIG"/>
<dbReference type="EMBL" id="LJIJ01000024">
    <property type="protein sequence ID" value="ODN05384.1"/>
    <property type="molecule type" value="Genomic_DNA"/>
</dbReference>
<dbReference type="OrthoDB" id="44061at2759"/>
<keyword evidence="5" id="KW-0732">Signal</keyword>
<dbReference type="InterPro" id="IPR040326">
    <property type="entry name" value="HAP2/GCS1"/>
</dbReference>
<evidence type="ECO:0000259" key="13">
    <source>
        <dbReference type="Pfam" id="PF10699"/>
    </source>
</evidence>
<dbReference type="Pfam" id="PF10699">
    <property type="entry name" value="HAP2-GCS1"/>
    <property type="match status" value="1"/>
</dbReference>
<evidence type="ECO:0000313" key="15">
    <source>
        <dbReference type="Proteomes" id="UP000094527"/>
    </source>
</evidence>
<evidence type="ECO:0000256" key="6">
    <source>
        <dbReference type="ARBA" id="ARBA00022989"/>
    </source>
</evidence>
<dbReference type="GO" id="GO:0008289">
    <property type="term" value="F:lipid binding"/>
    <property type="evidence" value="ECO:0007669"/>
    <property type="project" value="UniProtKB-KW"/>
</dbReference>
<evidence type="ECO:0000256" key="8">
    <source>
        <dbReference type="ARBA" id="ARBA00023136"/>
    </source>
</evidence>